<dbReference type="OrthoDB" id="10255543at2759"/>
<dbReference type="InterPro" id="IPR001124">
    <property type="entry name" value="Lipid-bd_serum_glycop_C"/>
</dbReference>
<feature type="chain" id="PRO_5040829009" description="Bactericidal permeability-increasing protein" evidence="3">
    <location>
        <begin position="21"/>
        <end position="466"/>
    </location>
</feature>
<proteinExistence type="inferred from homology"/>
<feature type="signal peptide" evidence="3">
    <location>
        <begin position="1"/>
        <end position="20"/>
    </location>
</feature>
<sequence>MKSMANILFVLTSTILISECYLMQDKSNPGIRLRVTNNGLQYADNVGIKTLFERLRKDNIEDITRNEGNLEYSMSKIKNDYASIASSSFLTAPGEGLILQATGIDLDFTGRLKYAYKKKVWGHWVTFLRDTVNVAFKAREIGFKLKTRIGADSAGRPTISTRENDCSSEVGSVDVTFSGNRASMIYNKFSGMIERKIKDKLKEMICKKAREAINKDGAKYLATFPVLRDVSNVAQIDYSLVASPTFTSKYTDIPLKGNLNLVENLTLQLSSLVYHEEGELQRTIRPEDLPRTSKLPLNTKSFEMFLYKLYEMYPERPVFLKLYTTKAPVFTSSRSGINVTVTGNVEVYVIAKNGAHVYALTVGLKANLAGSLGVKYGNLTLHTKSFTAQVHLVRSAIGDIKVNIRLLQWFLNDFIKSGDFVKKLNVIGDRGFPLPMFRNIVWEDTAISTGQGFTLIKTNLKYLPNH</sequence>
<evidence type="ECO:0008006" key="8">
    <source>
        <dbReference type="Google" id="ProtNLM"/>
    </source>
</evidence>
<accession>A0A9W9ZZH7</accession>
<protein>
    <recommendedName>
        <fullName evidence="8">Bactericidal permeability-increasing protein</fullName>
    </recommendedName>
</protein>
<keyword evidence="2" id="KW-1015">Disulfide bond</keyword>
<comment type="caution">
    <text evidence="6">The sequence shown here is derived from an EMBL/GenBank/DDBJ whole genome shotgun (WGS) entry which is preliminary data.</text>
</comment>
<feature type="domain" description="Lipid-binding serum glycoprotein N-terminal" evidence="4">
    <location>
        <begin position="34"/>
        <end position="264"/>
    </location>
</feature>
<dbReference type="SMART" id="SM00328">
    <property type="entry name" value="BPI1"/>
    <property type="match status" value="1"/>
</dbReference>
<dbReference type="InterPro" id="IPR017943">
    <property type="entry name" value="Bactericidal_perm-incr_a/b_dom"/>
</dbReference>
<dbReference type="InterPro" id="IPR032942">
    <property type="entry name" value="BPI/LBP/Plunc"/>
</dbReference>
<dbReference type="GO" id="GO:0005615">
    <property type="term" value="C:extracellular space"/>
    <property type="evidence" value="ECO:0007669"/>
    <property type="project" value="TreeGrafter"/>
</dbReference>
<dbReference type="Pfam" id="PF01273">
    <property type="entry name" value="LBP_BPI_CETP"/>
    <property type="match status" value="1"/>
</dbReference>
<dbReference type="AlphaFoldDB" id="A0A9W9ZZH7"/>
<evidence type="ECO:0000313" key="6">
    <source>
        <dbReference type="EMBL" id="KAJ7390727.1"/>
    </source>
</evidence>
<evidence type="ECO:0000256" key="3">
    <source>
        <dbReference type="SAM" id="SignalP"/>
    </source>
</evidence>
<evidence type="ECO:0000259" key="4">
    <source>
        <dbReference type="SMART" id="SM00328"/>
    </source>
</evidence>
<dbReference type="Gene3D" id="3.15.20.10">
    <property type="entry name" value="Bactericidal permeability-increasing protein, domain 2"/>
    <property type="match status" value="1"/>
</dbReference>
<dbReference type="Pfam" id="PF02886">
    <property type="entry name" value="LBP_BPI_CETP_C"/>
    <property type="match status" value="1"/>
</dbReference>
<dbReference type="SUPFAM" id="SSF55394">
    <property type="entry name" value="Bactericidal permeability-increasing protein, BPI"/>
    <property type="match status" value="2"/>
</dbReference>
<evidence type="ECO:0000256" key="1">
    <source>
        <dbReference type="ARBA" id="ARBA00007292"/>
    </source>
</evidence>
<organism evidence="6 7">
    <name type="scientific">Desmophyllum pertusum</name>
    <dbReference type="NCBI Taxonomy" id="174260"/>
    <lineage>
        <taxon>Eukaryota</taxon>
        <taxon>Metazoa</taxon>
        <taxon>Cnidaria</taxon>
        <taxon>Anthozoa</taxon>
        <taxon>Hexacorallia</taxon>
        <taxon>Scleractinia</taxon>
        <taxon>Caryophylliina</taxon>
        <taxon>Caryophylliidae</taxon>
        <taxon>Desmophyllum</taxon>
    </lineage>
</organism>
<feature type="domain" description="Lipid-binding serum glycoprotein C-terminal" evidence="5">
    <location>
        <begin position="259"/>
        <end position="458"/>
    </location>
</feature>
<dbReference type="GO" id="GO:0008289">
    <property type="term" value="F:lipid binding"/>
    <property type="evidence" value="ECO:0007669"/>
    <property type="project" value="InterPro"/>
</dbReference>
<comment type="similarity">
    <text evidence="1">Belongs to the BPI/LBP/Plunc superfamily. BPI/LBP family.</text>
</comment>
<keyword evidence="7" id="KW-1185">Reference proteome</keyword>
<evidence type="ECO:0000256" key="2">
    <source>
        <dbReference type="ARBA" id="ARBA00023157"/>
    </source>
</evidence>
<reference evidence="6" key="1">
    <citation type="submission" date="2023-01" db="EMBL/GenBank/DDBJ databases">
        <title>Genome assembly of the deep-sea coral Lophelia pertusa.</title>
        <authorList>
            <person name="Herrera S."/>
            <person name="Cordes E."/>
        </authorList>
    </citation>
    <scope>NUCLEOTIDE SEQUENCE</scope>
    <source>
        <strain evidence="6">USNM1676648</strain>
        <tissue evidence="6">Polyp</tissue>
    </source>
</reference>
<evidence type="ECO:0000259" key="5">
    <source>
        <dbReference type="SMART" id="SM00329"/>
    </source>
</evidence>
<dbReference type="EMBL" id="MU825412">
    <property type="protein sequence ID" value="KAJ7390727.1"/>
    <property type="molecule type" value="Genomic_DNA"/>
</dbReference>
<dbReference type="InterPro" id="IPR017942">
    <property type="entry name" value="Lipid-bd_serum_glycop_N"/>
</dbReference>
<name>A0A9W9ZZH7_9CNID</name>
<dbReference type="Gene3D" id="3.15.10.10">
    <property type="entry name" value="Bactericidal permeability-increasing protein, domain 1"/>
    <property type="match status" value="1"/>
</dbReference>
<dbReference type="SMART" id="SM00329">
    <property type="entry name" value="BPI2"/>
    <property type="match status" value="1"/>
</dbReference>
<dbReference type="PANTHER" id="PTHR10504:SF131">
    <property type="entry name" value="BPI2 DOMAIN-CONTAINING PROTEIN"/>
    <property type="match status" value="1"/>
</dbReference>
<gene>
    <name evidence="6" type="ORF">OS493_022808</name>
</gene>
<evidence type="ECO:0000313" key="7">
    <source>
        <dbReference type="Proteomes" id="UP001163046"/>
    </source>
</evidence>
<keyword evidence="3" id="KW-0732">Signal</keyword>
<dbReference type="PANTHER" id="PTHR10504">
    <property type="entry name" value="BACTERICIDAL PERMEABILITY-INCREASING BPI PROTEIN-RELATED"/>
    <property type="match status" value="1"/>
</dbReference>
<dbReference type="Proteomes" id="UP001163046">
    <property type="component" value="Unassembled WGS sequence"/>
</dbReference>